<keyword evidence="2" id="KW-1185">Reference proteome</keyword>
<organism evidence="1 2">
    <name type="scientific">Dethiobacter alkaliphilus AHT 1</name>
    <dbReference type="NCBI Taxonomy" id="555088"/>
    <lineage>
        <taxon>Bacteria</taxon>
        <taxon>Bacillati</taxon>
        <taxon>Bacillota</taxon>
        <taxon>Dethiobacteria</taxon>
        <taxon>Dethiobacterales</taxon>
        <taxon>Dethiobacteraceae</taxon>
        <taxon>Dethiobacter</taxon>
    </lineage>
</organism>
<dbReference type="Pfam" id="PF11518">
    <property type="entry name" value="DUF3221"/>
    <property type="match status" value="1"/>
</dbReference>
<protein>
    <recommendedName>
        <fullName evidence="3">DUF3221 domain-containing protein</fullName>
    </recommendedName>
</protein>
<proteinExistence type="predicted"/>
<dbReference type="OrthoDB" id="9779098at2"/>
<dbReference type="STRING" id="555088.DealDRAFT_0359"/>
<dbReference type="eggNOG" id="ENOG5033JA8">
    <property type="taxonomic scope" value="Bacteria"/>
</dbReference>
<dbReference type="EMBL" id="ACJM01000001">
    <property type="protein sequence ID" value="EEG79085.1"/>
    <property type="molecule type" value="Genomic_DNA"/>
</dbReference>
<evidence type="ECO:0008006" key="3">
    <source>
        <dbReference type="Google" id="ProtNLM"/>
    </source>
</evidence>
<evidence type="ECO:0000313" key="2">
    <source>
        <dbReference type="Proteomes" id="UP000006443"/>
    </source>
</evidence>
<dbReference type="PROSITE" id="PS51257">
    <property type="entry name" value="PROKAR_LIPOPROTEIN"/>
    <property type="match status" value="1"/>
</dbReference>
<name>C0GD00_DETAL</name>
<dbReference type="AlphaFoldDB" id="C0GD00"/>
<gene>
    <name evidence="1" type="ORF">DealDRAFT_0359</name>
</gene>
<dbReference type="Proteomes" id="UP000006443">
    <property type="component" value="Unassembled WGS sequence"/>
</dbReference>
<dbReference type="InterPro" id="IPR021598">
    <property type="entry name" value="DUF3221"/>
</dbReference>
<sequence length="113" mass="12312">MKKICVLVICVAIFIMVAGCNRFIEGTDFTATVLENEDTSLLVEPDEGSAELSSADRIFVYVGEAELVDAQGREISVGDIESGMRVEIYYTGGVAESYPAQIHGAYKVRLLEN</sequence>
<accession>C0GD00</accession>
<dbReference type="RefSeq" id="WP_008514277.1">
    <property type="nucleotide sequence ID" value="NZ_ACJM01000001.1"/>
</dbReference>
<comment type="caution">
    <text evidence="1">The sequence shown here is derived from an EMBL/GenBank/DDBJ whole genome shotgun (WGS) entry which is preliminary data.</text>
</comment>
<reference evidence="1 2" key="1">
    <citation type="submission" date="2009-02" db="EMBL/GenBank/DDBJ databases">
        <title>Sequencing of the draft genome and assembly of Dethiobacter alkaliphilus AHT 1.</title>
        <authorList>
            <consortium name="US DOE Joint Genome Institute (JGI-PGF)"/>
            <person name="Lucas S."/>
            <person name="Copeland A."/>
            <person name="Lapidus A."/>
            <person name="Glavina del Rio T."/>
            <person name="Dalin E."/>
            <person name="Tice H."/>
            <person name="Bruce D."/>
            <person name="Goodwin L."/>
            <person name="Pitluck S."/>
            <person name="Larimer F."/>
            <person name="Land M.L."/>
            <person name="Hauser L."/>
            <person name="Muyzer G."/>
        </authorList>
    </citation>
    <scope>NUCLEOTIDE SEQUENCE [LARGE SCALE GENOMIC DNA]</scope>
    <source>
        <strain evidence="1 2">AHT 1</strain>
    </source>
</reference>
<evidence type="ECO:0000313" key="1">
    <source>
        <dbReference type="EMBL" id="EEG79085.1"/>
    </source>
</evidence>